<evidence type="ECO:0000259" key="1">
    <source>
        <dbReference type="Pfam" id="PF00462"/>
    </source>
</evidence>
<protein>
    <submittedName>
        <fullName evidence="2">Glutaredoxin family protein</fullName>
    </submittedName>
</protein>
<gene>
    <name evidence="2" type="ORF">P9271_19250</name>
</gene>
<proteinExistence type="predicted"/>
<dbReference type="InterPro" id="IPR002109">
    <property type="entry name" value="Glutaredoxin"/>
</dbReference>
<evidence type="ECO:0000313" key="3">
    <source>
        <dbReference type="Proteomes" id="UP001342826"/>
    </source>
</evidence>
<sequence>MPRELSVVVWSKEGCHYCDEVKKYLKEREISYETIDVTNKDEWRDILQIKYNVRHVPVIEIGENNVYRAVTEVGISHLERVLNTEEAKL</sequence>
<dbReference type="InterPro" id="IPR051548">
    <property type="entry name" value="Grx-like_ET"/>
</dbReference>
<dbReference type="EMBL" id="JARTFS010000016">
    <property type="protein sequence ID" value="MED4403449.1"/>
    <property type="molecule type" value="Genomic_DNA"/>
</dbReference>
<organism evidence="2 3">
    <name type="scientific">Metabacillus fastidiosus</name>
    <dbReference type="NCBI Taxonomy" id="1458"/>
    <lineage>
        <taxon>Bacteria</taxon>
        <taxon>Bacillati</taxon>
        <taxon>Bacillota</taxon>
        <taxon>Bacilli</taxon>
        <taxon>Bacillales</taxon>
        <taxon>Bacillaceae</taxon>
        <taxon>Metabacillus</taxon>
    </lineage>
</organism>
<evidence type="ECO:0000313" key="2">
    <source>
        <dbReference type="EMBL" id="MED4403449.1"/>
    </source>
</evidence>
<dbReference type="InterPro" id="IPR036249">
    <property type="entry name" value="Thioredoxin-like_sf"/>
</dbReference>
<reference evidence="2 3" key="1">
    <citation type="submission" date="2023-03" db="EMBL/GenBank/DDBJ databases">
        <title>Bacillus Genome Sequencing.</title>
        <authorList>
            <person name="Dunlap C."/>
        </authorList>
    </citation>
    <scope>NUCLEOTIDE SEQUENCE [LARGE SCALE GENOMIC DNA]</scope>
    <source>
        <strain evidence="2 3">NRS-1717</strain>
    </source>
</reference>
<feature type="domain" description="Glutaredoxin" evidence="1">
    <location>
        <begin position="7"/>
        <end position="64"/>
    </location>
</feature>
<dbReference type="Gene3D" id="3.40.30.10">
    <property type="entry name" value="Glutaredoxin"/>
    <property type="match status" value="1"/>
</dbReference>
<dbReference type="Proteomes" id="UP001342826">
    <property type="component" value="Unassembled WGS sequence"/>
</dbReference>
<keyword evidence="3" id="KW-1185">Reference proteome</keyword>
<dbReference type="Pfam" id="PF00462">
    <property type="entry name" value="Glutaredoxin"/>
    <property type="match status" value="1"/>
</dbReference>
<accession>A0ABU6P4J3</accession>
<dbReference type="PANTHER" id="PTHR34386:SF1">
    <property type="entry name" value="GLUTAREDOXIN-LIKE PROTEIN NRDH"/>
    <property type="match status" value="1"/>
</dbReference>
<dbReference type="SUPFAM" id="SSF52833">
    <property type="entry name" value="Thioredoxin-like"/>
    <property type="match status" value="1"/>
</dbReference>
<dbReference type="CDD" id="cd02976">
    <property type="entry name" value="NrdH"/>
    <property type="match status" value="1"/>
</dbReference>
<comment type="caution">
    <text evidence="2">The sequence shown here is derived from an EMBL/GenBank/DDBJ whole genome shotgun (WGS) entry which is preliminary data.</text>
</comment>
<name>A0ABU6P4J3_9BACI</name>
<dbReference type="PROSITE" id="PS51354">
    <property type="entry name" value="GLUTAREDOXIN_2"/>
    <property type="match status" value="1"/>
</dbReference>
<dbReference type="PANTHER" id="PTHR34386">
    <property type="entry name" value="GLUTAREDOXIN"/>
    <property type="match status" value="1"/>
</dbReference>
<dbReference type="RefSeq" id="WP_328015753.1">
    <property type="nucleotide sequence ID" value="NZ_JARTFS010000016.1"/>
</dbReference>